<evidence type="ECO:0000313" key="3">
    <source>
        <dbReference type="EMBL" id="QGW27125.1"/>
    </source>
</evidence>
<keyword evidence="1" id="KW-0378">Hydrolase</keyword>
<evidence type="ECO:0000259" key="2">
    <source>
        <dbReference type="Pfam" id="PF03061"/>
    </source>
</evidence>
<dbReference type="NCBIfam" id="TIGR00369">
    <property type="entry name" value="unchar_dom_1"/>
    <property type="match status" value="1"/>
</dbReference>
<keyword evidence="4" id="KW-1185">Reference proteome</keyword>
<protein>
    <submittedName>
        <fullName evidence="3">Hotdog fold thioesterase</fullName>
    </submittedName>
</protein>
<proteinExistence type="predicted"/>
<dbReference type="GO" id="GO:0016289">
    <property type="term" value="F:acyl-CoA hydrolase activity"/>
    <property type="evidence" value="ECO:0007669"/>
    <property type="project" value="UniProtKB-ARBA"/>
</dbReference>
<feature type="domain" description="Thioesterase" evidence="2">
    <location>
        <begin position="52"/>
        <end position="123"/>
    </location>
</feature>
<gene>
    <name evidence="3" type="ORF">GLV81_02520</name>
</gene>
<sequence>MSSNPEQADLIVDMMLNNDAFSRWLGIKVVDILPGFCQLQMLVTEDMCNGFSIAHGGIAFSLADSCCSFAVNAHGRKAVSVETSVNQFKALQPGDSITCTCKEESLGKKLGVYTAEIINQDAVRIALFKGTYYRSEKRWIEPDNNQESA</sequence>
<name>A0A6I6GFE8_9BACT</name>
<dbReference type="CDD" id="cd03443">
    <property type="entry name" value="PaaI_thioesterase"/>
    <property type="match status" value="1"/>
</dbReference>
<dbReference type="AlphaFoldDB" id="A0A6I6GFE8"/>
<dbReference type="Pfam" id="PF03061">
    <property type="entry name" value="4HBT"/>
    <property type="match status" value="1"/>
</dbReference>
<evidence type="ECO:0000256" key="1">
    <source>
        <dbReference type="ARBA" id="ARBA00022801"/>
    </source>
</evidence>
<dbReference type="InterPro" id="IPR029069">
    <property type="entry name" value="HotDog_dom_sf"/>
</dbReference>
<dbReference type="EMBL" id="CP046566">
    <property type="protein sequence ID" value="QGW27125.1"/>
    <property type="molecule type" value="Genomic_DNA"/>
</dbReference>
<reference evidence="3 4" key="1">
    <citation type="submission" date="2019-11" db="EMBL/GenBank/DDBJ databases">
        <authorList>
            <person name="Im W.T."/>
        </authorList>
    </citation>
    <scope>NUCLEOTIDE SEQUENCE [LARGE SCALE GENOMIC DNA]</scope>
    <source>
        <strain evidence="3 4">SB-02</strain>
    </source>
</reference>
<dbReference type="RefSeq" id="WP_157476569.1">
    <property type="nucleotide sequence ID" value="NZ_CP046566.1"/>
</dbReference>
<dbReference type="PANTHER" id="PTHR42856">
    <property type="entry name" value="ACYL-COENZYME A THIOESTERASE PAAI"/>
    <property type="match status" value="1"/>
</dbReference>
<dbReference type="InterPro" id="IPR052723">
    <property type="entry name" value="Acyl-CoA_thioesterase_PaaI"/>
</dbReference>
<dbReference type="PANTHER" id="PTHR42856:SF1">
    <property type="entry name" value="ACYL-COENZYME A THIOESTERASE PAAI"/>
    <property type="match status" value="1"/>
</dbReference>
<organism evidence="3 4">
    <name type="scientific">Phnomibacter ginsenosidimutans</name>
    <dbReference type="NCBI Taxonomy" id="2676868"/>
    <lineage>
        <taxon>Bacteria</taxon>
        <taxon>Pseudomonadati</taxon>
        <taxon>Bacteroidota</taxon>
        <taxon>Chitinophagia</taxon>
        <taxon>Chitinophagales</taxon>
        <taxon>Chitinophagaceae</taxon>
        <taxon>Phnomibacter</taxon>
    </lineage>
</organism>
<dbReference type="KEGG" id="fls:GLV81_02520"/>
<dbReference type="InterPro" id="IPR003736">
    <property type="entry name" value="PAAI_dom"/>
</dbReference>
<accession>A0A6I6GFE8</accession>
<dbReference type="SUPFAM" id="SSF54637">
    <property type="entry name" value="Thioesterase/thiol ester dehydrase-isomerase"/>
    <property type="match status" value="1"/>
</dbReference>
<dbReference type="InterPro" id="IPR006683">
    <property type="entry name" value="Thioestr_dom"/>
</dbReference>
<dbReference type="Gene3D" id="3.10.129.10">
    <property type="entry name" value="Hotdog Thioesterase"/>
    <property type="match status" value="1"/>
</dbReference>
<dbReference type="Proteomes" id="UP000426027">
    <property type="component" value="Chromosome"/>
</dbReference>
<evidence type="ECO:0000313" key="4">
    <source>
        <dbReference type="Proteomes" id="UP000426027"/>
    </source>
</evidence>